<evidence type="ECO:0000313" key="2">
    <source>
        <dbReference type="Proteomes" id="UP000249066"/>
    </source>
</evidence>
<reference evidence="1 2" key="1">
    <citation type="submission" date="2017-08" db="EMBL/GenBank/DDBJ databases">
        <title>Infants hospitalized years apart are colonized by the same room-sourced microbial strains.</title>
        <authorList>
            <person name="Brooks B."/>
            <person name="Olm M.R."/>
            <person name="Firek B.A."/>
            <person name="Baker R."/>
            <person name="Thomas B.C."/>
            <person name="Morowitz M.J."/>
            <person name="Banfield J.F."/>
        </authorList>
    </citation>
    <scope>NUCLEOTIDE SEQUENCE [LARGE SCALE GENOMIC DNA]</scope>
    <source>
        <strain evidence="1">S2_018_000_R2_101</strain>
    </source>
</reference>
<sequence length="116" mass="12667">MDAGGPPPRPFPGQGFLSGAVTYRERMALPPGATVEVSIIDASRADARARTVAVTRFSTRGRQPPIAYSLRYRGFSPDWQVRATIKDRGRLIFTTDTVQRIPPGGKLDLWLVRAGG</sequence>
<protein>
    <submittedName>
        <fullName evidence="1">Uncharacterized protein</fullName>
    </submittedName>
</protein>
<evidence type="ECO:0000313" key="1">
    <source>
        <dbReference type="EMBL" id="PZO90660.1"/>
    </source>
</evidence>
<dbReference type="Proteomes" id="UP000249066">
    <property type="component" value="Unassembled WGS sequence"/>
</dbReference>
<dbReference type="PANTHER" id="PTHR38013:SF1">
    <property type="entry name" value="GLYCOPROTEIN_POLYSACCHARIDE METABOLISM"/>
    <property type="match status" value="1"/>
</dbReference>
<name>A0A2W5A7P8_9SPHN</name>
<dbReference type="PANTHER" id="PTHR38013">
    <property type="entry name" value="GLYCOPROTEIN/POLYSACCHARIDE METABOLISM"/>
    <property type="match status" value="1"/>
</dbReference>
<comment type="caution">
    <text evidence="1">The sequence shown here is derived from an EMBL/GenBank/DDBJ whole genome shotgun (WGS) entry which is preliminary data.</text>
</comment>
<dbReference type="InterPro" id="IPR053196">
    <property type="entry name" value="Lipoprotein_YbaY-like"/>
</dbReference>
<gene>
    <name evidence="1" type="ORF">DI623_05945</name>
</gene>
<dbReference type="InterPro" id="IPR039366">
    <property type="entry name" value="Pilotin"/>
</dbReference>
<proteinExistence type="predicted"/>
<dbReference type="EMBL" id="QFNN01000023">
    <property type="protein sequence ID" value="PZO90660.1"/>
    <property type="molecule type" value="Genomic_DNA"/>
</dbReference>
<dbReference type="Pfam" id="PF09619">
    <property type="entry name" value="YscW"/>
    <property type="match status" value="1"/>
</dbReference>
<accession>A0A2W5A7P8</accession>
<dbReference type="AlphaFoldDB" id="A0A2W5A7P8"/>
<organism evidence="1 2">
    <name type="scientific">Sphingomonas sanxanigenens</name>
    <dbReference type="NCBI Taxonomy" id="397260"/>
    <lineage>
        <taxon>Bacteria</taxon>
        <taxon>Pseudomonadati</taxon>
        <taxon>Pseudomonadota</taxon>
        <taxon>Alphaproteobacteria</taxon>
        <taxon>Sphingomonadales</taxon>
        <taxon>Sphingomonadaceae</taxon>
        <taxon>Sphingomonas</taxon>
    </lineage>
</organism>